<organism evidence="1 2">
    <name type="scientific">Lactovum miscens</name>
    <dbReference type="NCBI Taxonomy" id="190387"/>
    <lineage>
        <taxon>Bacteria</taxon>
        <taxon>Bacillati</taxon>
        <taxon>Bacillota</taxon>
        <taxon>Bacilli</taxon>
        <taxon>Lactobacillales</taxon>
        <taxon>Streptococcaceae</taxon>
        <taxon>Lactovum</taxon>
    </lineage>
</organism>
<sequence>MAKVKKIFDEIPIAENEILIFPQKQKDFYLKLIEIRIKGIILPTVQRLSKNREFTQKIIIKQIH</sequence>
<comment type="caution">
    <text evidence="1">The sequence shown here is derived from an EMBL/GenBank/DDBJ whole genome shotgun (WGS) entry which is preliminary data.</text>
</comment>
<dbReference type="Proteomes" id="UP000562464">
    <property type="component" value="Unassembled WGS sequence"/>
</dbReference>
<dbReference type="AlphaFoldDB" id="A0A841C489"/>
<evidence type="ECO:0000313" key="1">
    <source>
        <dbReference type="EMBL" id="MBB5887633.1"/>
    </source>
</evidence>
<accession>A0A841C489</accession>
<dbReference type="EMBL" id="JACHHV010000005">
    <property type="protein sequence ID" value="MBB5887633.1"/>
    <property type="molecule type" value="Genomic_DNA"/>
</dbReference>
<proteinExistence type="predicted"/>
<keyword evidence="2" id="KW-1185">Reference proteome</keyword>
<reference evidence="1 2" key="1">
    <citation type="submission" date="2020-08" db="EMBL/GenBank/DDBJ databases">
        <title>Genomic Encyclopedia of Type Strains, Phase IV (KMG-IV): sequencing the most valuable type-strain genomes for metagenomic binning, comparative biology and taxonomic classification.</title>
        <authorList>
            <person name="Goeker M."/>
        </authorList>
    </citation>
    <scope>NUCLEOTIDE SEQUENCE [LARGE SCALE GENOMIC DNA]</scope>
    <source>
        <strain evidence="1 2">DSM 14925</strain>
    </source>
</reference>
<evidence type="ECO:0000313" key="2">
    <source>
        <dbReference type="Proteomes" id="UP000562464"/>
    </source>
</evidence>
<name>A0A841C489_9LACT</name>
<protein>
    <submittedName>
        <fullName evidence="1">Uncharacterized protein</fullName>
    </submittedName>
</protein>
<gene>
    <name evidence="1" type="ORF">HNQ37_000505</name>
</gene>